<dbReference type="PANTHER" id="PTHR47967:SF23">
    <property type="entry name" value="OS04G0448300 PROTEIN"/>
    <property type="match status" value="1"/>
</dbReference>
<dbReference type="InterPro" id="IPR051708">
    <property type="entry name" value="Plant_Aspart_Prot_A1"/>
</dbReference>
<dbReference type="Proteomes" id="UP001188597">
    <property type="component" value="Unassembled WGS sequence"/>
</dbReference>
<dbReference type="AlphaFoldDB" id="A0AA88W1A3"/>
<dbReference type="CDD" id="cd05476">
    <property type="entry name" value="pepsin_A_like_plant"/>
    <property type="match status" value="1"/>
</dbReference>
<evidence type="ECO:0000256" key="1">
    <source>
        <dbReference type="ARBA" id="ARBA00007447"/>
    </source>
</evidence>
<keyword evidence="9" id="KW-1185">Reference proteome</keyword>
<name>A0AA88W1A3_9ASTE</name>
<feature type="chain" id="PRO_5041724519" description="Peptidase A1 domain-containing protein" evidence="6">
    <location>
        <begin position="26"/>
        <end position="464"/>
    </location>
</feature>
<keyword evidence="3" id="KW-0064">Aspartyl protease</keyword>
<gene>
    <name evidence="8" type="ORF">RJ639_004545</name>
</gene>
<protein>
    <recommendedName>
        <fullName evidence="7">Peptidase A1 domain-containing protein</fullName>
    </recommendedName>
</protein>
<dbReference type="PANTHER" id="PTHR47967">
    <property type="entry name" value="OS07G0603500 PROTEIN-RELATED"/>
    <property type="match status" value="1"/>
</dbReference>
<dbReference type="GO" id="GO:0006508">
    <property type="term" value="P:proteolysis"/>
    <property type="evidence" value="ECO:0007669"/>
    <property type="project" value="UniProtKB-KW"/>
</dbReference>
<evidence type="ECO:0000256" key="6">
    <source>
        <dbReference type="SAM" id="SignalP"/>
    </source>
</evidence>
<organism evidence="8 9">
    <name type="scientific">Escallonia herrerae</name>
    <dbReference type="NCBI Taxonomy" id="1293975"/>
    <lineage>
        <taxon>Eukaryota</taxon>
        <taxon>Viridiplantae</taxon>
        <taxon>Streptophyta</taxon>
        <taxon>Embryophyta</taxon>
        <taxon>Tracheophyta</taxon>
        <taxon>Spermatophyta</taxon>
        <taxon>Magnoliopsida</taxon>
        <taxon>eudicotyledons</taxon>
        <taxon>Gunneridae</taxon>
        <taxon>Pentapetalae</taxon>
        <taxon>asterids</taxon>
        <taxon>campanulids</taxon>
        <taxon>Escalloniales</taxon>
        <taxon>Escalloniaceae</taxon>
        <taxon>Escallonia</taxon>
    </lineage>
</organism>
<dbReference type="GO" id="GO:0004190">
    <property type="term" value="F:aspartic-type endopeptidase activity"/>
    <property type="evidence" value="ECO:0007669"/>
    <property type="project" value="UniProtKB-KW"/>
</dbReference>
<dbReference type="InterPro" id="IPR032799">
    <property type="entry name" value="TAXi_C"/>
</dbReference>
<keyword evidence="6" id="KW-0732">Signal</keyword>
<dbReference type="InterPro" id="IPR021109">
    <property type="entry name" value="Peptidase_aspartic_dom_sf"/>
</dbReference>
<proteinExistence type="inferred from homology"/>
<evidence type="ECO:0000313" key="8">
    <source>
        <dbReference type="EMBL" id="KAK3017853.1"/>
    </source>
</evidence>
<comment type="caution">
    <text evidence="8">The sequence shown here is derived from an EMBL/GenBank/DDBJ whole genome shotgun (WGS) entry which is preliminary data.</text>
</comment>
<keyword evidence="5" id="KW-0325">Glycoprotein</keyword>
<evidence type="ECO:0000313" key="9">
    <source>
        <dbReference type="Proteomes" id="UP001188597"/>
    </source>
</evidence>
<dbReference type="InterPro" id="IPR034161">
    <property type="entry name" value="Pepsin-like_plant"/>
</dbReference>
<reference evidence="8" key="1">
    <citation type="submission" date="2022-12" db="EMBL/GenBank/DDBJ databases">
        <title>Draft genome assemblies for two species of Escallonia (Escalloniales).</title>
        <authorList>
            <person name="Chanderbali A."/>
            <person name="Dervinis C."/>
            <person name="Anghel I."/>
            <person name="Soltis D."/>
            <person name="Soltis P."/>
            <person name="Zapata F."/>
        </authorList>
    </citation>
    <scope>NUCLEOTIDE SEQUENCE</scope>
    <source>
        <strain evidence="8">UCBG64.0493</strain>
        <tissue evidence="8">Leaf</tissue>
    </source>
</reference>
<dbReference type="InterPro" id="IPR033121">
    <property type="entry name" value="PEPTIDASE_A1"/>
</dbReference>
<keyword evidence="4" id="KW-0378">Hydrolase</keyword>
<dbReference type="Gene3D" id="2.40.70.10">
    <property type="entry name" value="Acid Proteases"/>
    <property type="match status" value="2"/>
</dbReference>
<accession>A0AA88W1A3</accession>
<dbReference type="InterPro" id="IPR032861">
    <property type="entry name" value="TAXi_N"/>
</dbReference>
<comment type="similarity">
    <text evidence="1">Belongs to the peptidase A1 family.</text>
</comment>
<evidence type="ECO:0000256" key="2">
    <source>
        <dbReference type="ARBA" id="ARBA00022670"/>
    </source>
</evidence>
<evidence type="ECO:0000256" key="5">
    <source>
        <dbReference type="ARBA" id="ARBA00023180"/>
    </source>
</evidence>
<feature type="domain" description="Peptidase A1" evidence="7">
    <location>
        <begin position="113"/>
        <end position="454"/>
    </location>
</feature>
<sequence length="464" mass="51583">MACSQIMLRIAILLLLLLTISSSSSNLPDQDSISSSMPSLLYPRKNVSFTARLIHRTSPESPFYDPNAKCDDLIGDGIRTSLARAHFLGKRTSILAESLINARSPVRVIGVDFVMSYSIGTPPVKTFGIADTASHVIWLQCQPCDRCYKQSIPFYNRDESSTYKSLPCGPRCDSFGDTTCYSSSPWGAICRYHSDYMEKSSSNGYLSTETIMLPDNGITGEAILEDMIFGCGTENTDRDTKPKPPGVIGLSNRTSSLIGQLAYPRFSYYIFTNSSGTHGWIHFGLSATTSGPGTSLVPNDFGHYRLSLVGLMVSGQDIDYDFSSYNQAPEYEGGFVIDTGTLYTVLDEPIFNALREKIAYEVYDEEPQSYNEIDHGTRFELCYKNAPDYPEVEFQFANQMELMLCKSNTWVKVSNGLHCLAILKASEGISVLGMYQQRHLQVGYDLSINQVTMKYQVPCPDNIE</sequence>
<dbReference type="GO" id="GO:0005576">
    <property type="term" value="C:extracellular region"/>
    <property type="evidence" value="ECO:0007669"/>
    <property type="project" value="TreeGrafter"/>
</dbReference>
<dbReference type="Pfam" id="PF14543">
    <property type="entry name" value="TAXi_N"/>
    <property type="match status" value="1"/>
</dbReference>
<dbReference type="EMBL" id="JAVXUP010000973">
    <property type="protein sequence ID" value="KAK3017853.1"/>
    <property type="molecule type" value="Genomic_DNA"/>
</dbReference>
<dbReference type="PROSITE" id="PS51767">
    <property type="entry name" value="PEPTIDASE_A1"/>
    <property type="match status" value="1"/>
</dbReference>
<evidence type="ECO:0000256" key="4">
    <source>
        <dbReference type="ARBA" id="ARBA00022801"/>
    </source>
</evidence>
<dbReference type="Pfam" id="PF14541">
    <property type="entry name" value="TAXi_C"/>
    <property type="match status" value="1"/>
</dbReference>
<feature type="signal peptide" evidence="6">
    <location>
        <begin position="1"/>
        <end position="25"/>
    </location>
</feature>
<dbReference type="SUPFAM" id="SSF50630">
    <property type="entry name" value="Acid proteases"/>
    <property type="match status" value="1"/>
</dbReference>
<keyword evidence="2" id="KW-0645">Protease</keyword>
<evidence type="ECO:0000256" key="3">
    <source>
        <dbReference type="ARBA" id="ARBA00022750"/>
    </source>
</evidence>
<evidence type="ECO:0000259" key="7">
    <source>
        <dbReference type="PROSITE" id="PS51767"/>
    </source>
</evidence>